<sequence length="321" mass="36606">MAAGEHIACEVHFHSEDEYGLEVRRPSASRMAGHKSRWEVIVEPIPLDGHGLSAEGWDIGMRKMAREPCRQRVHVADAERWPLPRRMSGKKRRNLHFAIATLETGPNGEFAPFALKARVRMPKTGQPRGAAGPRLARSQAMLPPVDVRRRSAALQADPKAVEMRHFLGSKNHERRMRERVGLAEREQTLTSMDKAARVLHEATESAKEGGLDTRLEWRDEMDRRVKRLMLEADLSLEDTLQEFDQARLRCEQLDKTYAWFQKHGRKEAAKERAMPSFLRFDSSRPAMPGSLRNLPRVQPSFTGLVPEAPAKSGWMPSLMRR</sequence>
<accession>A0AA36J9L3</accession>
<dbReference type="EMBL" id="CAUJNA010003394">
    <property type="protein sequence ID" value="CAJ1401011.1"/>
    <property type="molecule type" value="Genomic_DNA"/>
</dbReference>
<comment type="caution">
    <text evidence="1">The sequence shown here is derived from an EMBL/GenBank/DDBJ whole genome shotgun (WGS) entry which is preliminary data.</text>
</comment>
<evidence type="ECO:0000313" key="2">
    <source>
        <dbReference type="Proteomes" id="UP001178507"/>
    </source>
</evidence>
<evidence type="ECO:0000313" key="1">
    <source>
        <dbReference type="EMBL" id="CAJ1401011.1"/>
    </source>
</evidence>
<dbReference type="AlphaFoldDB" id="A0AA36J9L3"/>
<gene>
    <name evidence="1" type="ORF">EVOR1521_LOCUS24236</name>
</gene>
<dbReference type="Proteomes" id="UP001178507">
    <property type="component" value="Unassembled WGS sequence"/>
</dbReference>
<protein>
    <submittedName>
        <fullName evidence="1">Uncharacterized protein</fullName>
    </submittedName>
</protein>
<name>A0AA36J9L3_9DINO</name>
<proteinExistence type="predicted"/>
<keyword evidence="2" id="KW-1185">Reference proteome</keyword>
<reference evidence="1" key="1">
    <citation type="submission" date="2023-08" db="EMBL/GenBank/DDBJ databases">
        <authorList>
            <person name="Chen Y."/>
            <person name="Shah S."/>
            <person name="Dougan E. K."/>
            <person name="Thang M."/>
            <person name="Chan C."/>
        </authorList>
    </citation>
    <scope>NUCLEOTIDE SEQUENCE</scope>
</reference>
<organism evidence="1 2">
    <name type="scientific">Effrenium voratum</name>
    <dbReference type="NCBI Taxonomy" id="2562239"/>
    <lineage>
        <taxon>Eukaryota</taxon>
        <taxon>Sar</taxon>
        <taxon>Alveolata</taxon>
        <taxon>Dinophyceae</taxon>
        <taxon>Suessiales</taxon>
        <taxon>Symbiodiniaceae</taxon>
        <taxon>Effrenium</taxon>
    </lineage>
</organism>